<proteinExistence type="predicted"/>
<dbReference type="EMBL" id="KZ613470">
    <property type="protein sequence ID" value="PMD25586.1"/>
    <property type="molecule type" value="Genomic_DNA"/>
</dbReference>
<dbReference type="GO" id="GO:0005737">
    <property type="term" value="C:cytoplasm"/>
    <property type="evidence" value="ECO:0007669"/>
    <property type="project" value="TreeGrafter"/>
</dbReference>
<evidence type="ECO:0000259" key="2">
    <source>
        <dbReference type="Pfam" id="PF03959"/>
    </source>
</evidence>
<evidence type="ECO:0000313" key="4">
    <source>
        <dbReference type="Proteomes" id="UP000235672"/>
    </source>
</evidence>
<dbReference type="InterPro" id="IPR029058">
    <property type="entry name" value="AB_hydrolase_fold"/>
</dbReference>
<dbReference type="PANTHER" id="PTHR48070:SF4">
    <property type="entry name" value="ESTERASE ALNB"/>
    <property type="match status" value="1"/>
</dbReference>
<feature type="domain" description="Serine hydrolase" evidence="2">
    <location>
        <begin position="263"/>
        <end position="326"/>
    </location>
</feature>
<dbReference type="AlphaFoldDB" id="A0A2J6QH43"/>
<evidence type="ECO:0000256" key="1">
    <source>
        <dbReference type="ARBA" id="ARBA00022801"/>
    </source>
</evidence>
<dbReference type="OrthoDB" id="2094269at2759"/>
<accession>A0A2J6QH43</accession>
<dbReference type="InterPro" id="IPR050593">
    <property type="entry name" value="LovG"/>
</dbReference>
<keyword evidence="1" id="KW-0378">Hydrolase</keyword>
<reference evidence="3 4" key="1">
    <citation type="submission" date="2016-05" db="EMBL/GenBank/DDBJ databases">
        <title>A degradative enzymes factory behind the ericoid mycorrhizal symbiosis.</title>
        <authorList>
            <consortium name="DOE Joint Genome Institute"/>
            <person name="Martino E."/>
            <person name="Morin E."/>
            <person name="Grelet G."/>
            <person name="Kuo A."/>
            <person name="Kohler A."/>
            <person name="Daghino S."/>
            <person name="Barry K."/>
            <person name="Choi C."/>
            <person name="Cichocki N."/>
            <person name="Clum A."/>
            <person name="Copeland A."/>
            <person name="Hainaut M."/>
            <person name="Haridas S."/>
            <person name="Labutti K."/>
            <person name="Lindquist E."/>
            <person name="Lipzen A."/>
            <person name="Khouja H.-R."/>
            <person name="Murat C."/>
            <person name="Ohm R."/>
            <person name="Olson A."/>
            <person name="Spatafora J."/>
            <person name="Veneault-Fourrey C."/>
            <person name="Henrissat B."/>
            <person name="Grigoriev I."/>
            <person name="Martin F."/>
            <person name="Perotto S."/>
        </authorList>
    </citation>
    <scope>NUCLEOTIDE SEQUENCE [LARGE SCALE GENOMIC DNA]</scope>
    <source>
        <strain evidence="3 4">UAMH 7357</strain>
    </source>
</reference>
<protein>
    <recommendedName>
        <fullName evidence="2">Serine hydrolase domain-containing protein</fullName>
    </recommendedName>
</protein>
<gene>
    <name evidence="3" type="ORF">NA56DRAFT_745353</name>
</gene>
<dbReference type="Pfam" id="PF03959">
    <property type="entry name" value="FSH1"/>
    <property type="match status" value="2"/>
</dbReference>
<dbReference type="InterPro" id="IPR005645">
    <property type="entry name" value="FSH-like_dom"/>
</dbReference>
<feature type="domain" description="Serine hydrolase" evidence="2">
    <location>
        <begin position="1"/>
        <end position="148"/>
    </location>
</feature>
<dbReference type="PANTHER" id="PTHR48070">
    <property type="entry name" value="ESTERASE OVCA2"/>
    <property type="match status" value="1"/>
</dbReference>
<evidence type="ECO:0000313" key="3">
    <source>
        <dbReference type="EMBL" id="PMD25586.1"/>
    </source>
</evidence>
<organism evidence="3 4">
    <name type="scientific">Hyaloscypha hepaticicola</name>
    <dbReference type="NCBI Taxonomy" id="2082293"/>
    <lineage>
        <taxon>Eukaryota</taxon>
        <taxon>Fungi</taxon>
        <taxon>Dikarya</taxon>
        <taxon>Ascomycota</taxon>
        <taxon>Pezizomycotina</taxon>
        <taxon>Leotiomycetes</taxon>
        <taxon>Helotiales</taxon>
        <taxon>Hyaloscyphaceae</taxon>
        <taxon>Hyaloscypha</taxon>
    </lineage>
</organism>
<dbReference type="SUPFAM" id="SSF53474">
    <property type="entry name" value="alpha/beta-Hydrolases"/>
    <property type="match status" value="1"/>
</dbReference>
<keyword evidence="4" id="KW-1185">Reference proteome</keyword>
<dbReference type="GO" id="GO:0005634">
    <property type="term" value="C:nucleus"/>
    <property type="evidence" value="ECO:0007669"/>
    <property type="project" value="TreeGrafter"/>
</dbReference>
<name>A0A2J6QH43_9HELO</name>
<dbReference type="Gene3D" id="3.40.50.1820">
    <property type="entry name" value="alpha/beta hydrolase"/>
    <property type="match status" value="1"/>
</dbReference>
<dbReference type="STRING" id="1745343.A0A2J6QH43"/>
<sequence length="359" mass="40228">MKILCLHGNNMSGALLAIQTNTFRRLLGGHEHEYVFLDGEIESSCVIGKLPPDIAGLEENTTGPYYRWSIGATCQEIKNIHDYVESVIEEEGPFDGVLGFSQGSSIAASLMLQHEINHPKDPPPFNFAILFSCFMVVSLDINYAKLEYRFAYEKYSDVVLKVLKDMDLSKVADEKDDAEFLKEEEFLKAEKAAAEKNERGERPEKEKRRKEVKVATNRVELLRPSRRAALVAEIFDVIASSARVGAAYHSDVLGLLPKDLSGGLEIMPRIYHPLLMSEKIKIPTVHITGRNDPFFKQTNLAKSLFDKDTTRSIEHSGAHDVPRIDAEIKSAVAAAQWAIQRSQMAAPRGWKATLKSLRK</sequence>
<dbReference type="GO" id="GO:0016787">
    <property type="term" value="F:hydrolase activity"/>
    <property type="evidence" value="ECO:0007669"/>
    <property type="project" value="UniProtKB-KW"/>
</dbReference>
<dbReference type="Proteomes" id="UP000235672">
    <property type="component" value="Unassembled WGS sequence"/>
</dbReference>
<dbReference type="GO" id="GO:0019748">
    <property type="term" value="P:secondary metabolic process"/>
    <property type="evidence" value="ECO:0007669"/>
    <property type="project" value="TreeGrafter"/>
</dbReference>